<dbReference type="CDD" id="cd03801">
    <property type="entry name" value="GT4_PimA-like"/>
    <property type="match status" value="1"/>
</dbReference>
<dbReference type="SUPFAM" id="SSF53756">
    <property type="entry name" value="UDP-Glycosyltransferase/glycogen phosphorylase"/>
    <property type="match status" value="1"/>
</dbReference>
<organism evidence="2 3">
    <name type="scientific">candidate division WWE3 bacterium CG08_land_8_20_14_0_20_43_13</name>
    <dbReference type="NCBI Taxonomy" id="1975087"/>
    <lineage>
        <taxon>Bacteria</taxon>
        <taxon>Katanobacteria</taxon>
    </lineage>
</organism>
<evidence type="ECO:0000313" key="2">
    <source>
        <dbReference type="EMBL" id="PIS21113.1"/>
    </source>
</evidence>
<name>A0A2H0X851_UNCKA</name>
<sequence>MRLLYILNGLGFSSGMPIGGADKRALEVGRLLSQLRRVDVSFLTTTAGERVLRDNNWLPNFLINRQPGWWPVSWFKTLPGRALSYFYLIFFANKVDCDQFDIIYPTSDFFFDLWPAIKIKKRSGGCAKLVGIVHHLIPLPWRRSGSFLINLCLFLCQRSSFWLLSRFADLILVADTGEGRKIATVLEECGLPKSRIGFFLNGVAYQEIERVLVGSPPYEACMVGGLRPSKGIFDLPEIWRLVSQTFPQARLLVIGGGTSENELLLWKKLKQAGVDGLVDLAGVVPQDQLYSKMKSSQVFISPSHEEGWGIVLCEAMACGLPIVCYNLPAFEIFKEGLTRVNLGDKTSFAMEIIRLLQNSFVRRELAKGARVEAQKFGWDKAADREWHYLSKLLLDSTFNL</sequence>
<dbReference type="EMBL" id="PEYW01000005">
    <property type="protein sequence ID" value="PIS21113.1"/>
    <property type="molecule type" value="Genomic_DNA"/>
</dbReference>
<dbReference type="PANTHER" id="PTHR45947:SF3">
    <property type="entry name" value="SULFOQUINOVOSYL TRANSFERASE SQD2"/>
    <property type="match status" value="1"/>
</dbReference>
<evidence type="ECO:0000259" key="1">
    <source>
        <dbReference type="Pfam" id="PF00534"/>
    </source>
</evidence>
<dbReference type="Pfam" id="PF00534">
    <property type="entry name" value="Glycos_transf_1"/>
    <property type="match status" value="1"/>
</dbReference>
<evidence type="ECO:0000313" key="3">
    <source>
        <dbReference type="Proteomes" id="UP000231414"/>
    </source>
</evidence>
<protein>
    <recommendedName>
        <fullName evidence="1">Glycosyl transferase family 1 domain-containing protein</fullName>
    </recommendedName>
</protein>
<gene>
    <name evidence="2" type="ORF">COT52_00265</name>
</gene>
<comment type="caution">
    <text evidence="2">The sequence shown here is derived from an EMBL/GenBank/DDBJ whole genome shotgun (WGS) entry which is preliminary data.</text>
</comment>
<dbReference type="InterPro" id="IPR050194">
    <property type="entry name" value="Glycosyltransferase_grp1"/>
</dbReference>
<dbReference type="InterPro" id="IPR001296">
    <property type="entry name" value="Glyco_trans_1"/>
</dbReference>
<dbReference type="AlphaFoldDB" id="A0A2H0X851"/>
<dbReference type="Gene3D" id="3.40.50.2000">
    <property type="entry name" value="Glycogen Phosphorylase B"/>
    <property type="match status" value="2"/>
</dbReference>
<reference evidence="3" key="1">
    <citation type="submission" date="2017-09" db="EMBL/GenBank/DDBJ databases">
        <title>Depth-based differentiation of microbial function through sediment-hosted aquifers and enrichment of novel symbionts in the deep terrestrial subsurface.</title>
        <authorList>
            <person name="Probst A.J."/>
            <person name="Ladd B."/>
            <person name="Jarett J.K."/>
            <person name="Geller-Mcgrath D.E."/>
            <person name="Sieber C.M.K."/>
            <person name="Emerson J.B."/>
            <person name="Anantharaman K."/>
            <person name="Thomas B.C."/>
            <person name="Malmstrom R."/>
            <person name="Stieglmeier M."/>
            <person name="Klingl A."/>
            <person name="Woyke T."/>
            <person name="Ryan C.M."/>
            <person name="Banfield J.F."/>
        </authorList>
    </citation>
    <scope>NUCLEOTIDE SEQUENCE [LARGE SCALE GENOMIC DNA]</scope>
</reference>
<dbReference type="GO" id="GO:0016757">
    <property type="term" value="F:glycosyltransferase activity"/>
    <property type="evidence" value="ECO:0007669"/>
    <property type="project" value="InterPro"/>
</dbReference>
<dbReference type="PANTHER" id="PTHR45947">
    <property type="entry name" value="SULFOQUINOVOSYL TRANSFERASE SQD2"/>
    <property type="match status" value="1"/>
</dbReference>
<feature type="domain" description="Glycosyl transferase family 1" evidence="1">
    <location>
        <begin position="217"/>
        <end position="370"/>
    </location>
</feature>
<proteinExistence type="predicted"/>
<dbReference type="Proteomes" id="UP000231414">
    <property type="component" value="Unassembled WGS sequence"/>
</dbReference>
<accession>A0A2H0X851</accession>